<evidence type="ECO:0000313" key="5">
    <source>
        <dbReference type="EMBL" id="HHH13315.1"/>
    </source>
</evidence>
<keyword evidence="1 5" id="KW-0489">Methyltransferase</keyword>
<evidence type="ECO:0000259" key="4">
    <source>
        <dbReference type="Pfam" id="PF13649"/>
    </source>
</evidence>
<keyword evidence="2" id="KW-0808">Transferase</keyword>
<dbReference type="Gene3D" id="3.40.50.150">
    <property type="entry name" value="Vaccinia Virus protein VP39"/>
    <property type="match status" value="1"/>
</dbReference>
<dbReference type="PANTHER" id="PTHR43464:SF19">
    <property type="entry name" value="UBIQUINONE BIOSYNTHESIS O-METHYLTRANSFERASE, MITOCHONDRIAL"/>
    <property type="match status" value="1"/>
</dbReference>
<dbReference type="EMBL" id="DROM01000225">
    <property type="protein sequence ID" value="HHH13315.1"/>
    <property type="molecule type" value="Genomic_DNA"/>
</dbReference>
<proteinExistence type="predicted"/>
<evidence type="ECO:0000256" key="1">
    <source>
        <dbReference type="ARBA" id="ARBA00022603"/>
    </source>
</evidence>
<dbReference type="GO" id="GO:0008168">
    <property type="term" value="F:methyltransferase activity"/>
    <property type="evidence" value="ECO:0007669"/>
    <property type="project" value="UniProtKB-KW"/>
</dbReference>
<organism evidence="5">
    <name type="scientific">Thiolapillus brandeum</name>
    <dbReference type="NCBI Taxonomy" id="1076588"/>
    <lineage>
        <taxon>Bacteria</taxon>
        <taxon>Pseudomonadati</taxon>
        <taxon>Pseudomonadota</taxon>
        <taxon>Gammaproteobacteria</taxon>
        <taxon>Chromatiales</taxon>
        <taxon>Sedimenticolaceae</taxon>
        <taxon>Thiolapillus</taxon>
    </lineage>
</organism>
<accession>A0A7C5IZ25</accession>
<dbReference type="CDD" id="cd02440">
    <property type="entry name" value="AdoMet_MTases"/>
    <property type="match status" value="1"/>
</dbReference>
<gene>
    <name evidence="5" type="ORF">ENJ98_03680</name>
</gene>
<dbReference type="InterPro" id="IPR029063">
    <property type="entry name" value="SAM-dependent_MTases_sf"/>
</dbReference>
<feature type="domain" description="Methyltransferase" evidence="4">
    <location>
        <begin position="39"/>
        <end position="125"/>
    </location>
</feature>
<dbReference type="AlphaFoldDB" id="A0A7C5IZ25"/>
<evidence type="ECO:0000256" key="3">
    <source>
        <dbReference type="ARBA" id="ARBA00022691"/>
    </source>
</evidence>
<sequence length="191" mass="21087">MIDHLQKWNLRHAEAEGPGEVAQVLLRNAHLLPEEGRALDLACGRGASALWLAERGLEVHAWDFSPVAIERLQREASTRGLAVKAEVREITARPPGPGSFDLVLVSHFLERTLAPVLVAALRPGGRLFYQTFVREVNLGRGPGSDEWRLAPNELLQLFSGLRLHYYREDAPFGGEADELADLALMVASKPL</sequence>
<dbReference type="Proteomes" id="UP000886100">
    <property type="component" value="Unassembled WGS sequence"/>
</dbReference>
<name>A0A7C5IZ25_9GAMM</name>
<keyword evidence="3" id="KW-0949">S-adenosyl-L-methionine</keyword>
<comment type="caution">
    <text evidence="5">The sequence shown here is derived from an EMBL/GenBank/DDBJ whole genome shotgun (WGS) entry which is preliminary data.</text>
</comment>
<protein>
    <submittedName>
        <fullName evidence="5">Class I SAM-dependent methyltransferase</fullName>
    </submittedName>
</protein>
<evidence type="ECO:0000256" key="2">
    <source>
        <dbReference type="ARBA" id="ARBA00022679"/>
    </source>
</evidence>
<reference evidence="5" key="1">
    <citation type="journal article" date="2020" name="mSystems">
        <title>Genome- and Community-Level Interaction Insights into Carbon Utilization and Element Cycling Functions of Hydrothermarchaeota in Hydrothermal Sediment.</title>
        <authorList>
            <person name="Zhou Z."/>
            <person name="Liu Y."/>
            <person name="Xu W."/>
            <person name="Pan J."/>
            <person name="Luo Z.H."/>
            <person name="Li M."/>
        </authorList>
    </citation>
    <scope>NUCLEOTIDE SEQUENCE [LARGE SCALE GENOMIC DNA]</scope>
    <source>
        <strain evidence="5">HyVt-535</strain>
    </source>
</reference>
<dbReference type="Pfam" id="PF13649">
    <property type="entry name" value="Methyltransf_25"/>
    <property type="match status" value="1"/>
</dbReference>
<dbReference type="GO" id="GO:0032259">
    <property type="term" value="P:methylation"/>
    <property type="evidence" value="ECO:0007669"/>
    <property type="project" value="UniProtKB-KW"/>
</dbReference>
<dbReference type="InterPro" id="IPR041698">
    <property type="entry name" value="Methyltransf_25"/>
</dbReference>
<dbReference type="SUPFAM" id="SSF53335">
    <property type="entry name" value="S-adenosyl-L-methionine-dependent methyltransferases"/>
    <property type="match status" value="1"/>
</dbReference>
<dbReference type="PANTHER" id="PTHR43464">
    <property type="entry name" value="METHYLTRANSFERASE"/>
    <property type="match status" value="1"/>
</dbReference>